<organism evidence="2 3">
    <name type="scientific">Actinoplanes teichomyceticus</name>
    <dbReference type="NCBI Taxonomy" id="1867"/>
    <lineage>
        <taxon>Bacteria</taxon>
        <taxon>Bacillati</taxon>
        <taxon>Actinomycetota</taxon>
        <taxon>Actinomycetes</taxon>
        <taxon>Micromonosporales</taxon>
        <taxon>Micromonosporaceae</taxon>
        <taxon>Actinoplanes</taxon>
    </lineage>
</organism>
<name>A0A561VQS3_ACTTI</name>
<dbReference type="EMBL" id="VIWY01000004">
    <property type="protein sequence ID" value="TWG13963.1"/>
    <property type="molecule type" value="Genomic_DNA"/>
</dbReference>
<feature type="region of interest" description="Disordered" evidence="1">
    <location>
        <begin position="341"/>
        <end position="426"/>
    </location>
</feature>
<feature type="compositionally biased region" description="Low complexity" evidence="1">
    <location>
        <begin position="279"/>
        <end position="290"/>
    </location>
</feature>
<keyword evidence="3" id="KW-1185">Reference proteome</keyword>
<feature type="compositionally biased region" description="Low complexity" evidence="1">
    <location>
        <begin position="169"/>
        <end position="204"/>
    </location>
</feature>
<comment type="caution">
    <text evidence="2">The sequence shown here is derived from an EMBL/GenBank/DDBJ whole genome shotgun (WGS) entry which is preliminary data.</text>
</comment>
<evidence type="ECO:0000313" key="3">
    <source>
        <dbReference type="Proteomes" id="UP000320239"/>
    </source>
</evidence>
<accession>A0A561VQS3</accession>
<feature type="compositionally biased region" description="Low complexity" evidence="1">
    <location>
        <begin position="142"/>
        <end position="151"/>
    </location>
</feature>
<feature type="region of interest" description="Disordered" evidence="1">
    <location>
        <begin position="102"/>
        <end position="236"/>
    </location>
</feature>
<feature type="region of interest" description="Disordered" evidence="1">
    <location>
        <begin position="267"/>
        <end position="315"/>
    </location>
</feature>
<gene>
    <name evidence="2" type="ORF">FHX34_104256</name>
</gene>
<feature type="compositionally biased region" description="Polar residues" evidence="1">
    <location>
        <begin position="345"/>
        <end position="357"/>
    </location>
</feature>
<dbReference type="Proteomes" id="UP000320239">
    <property type="component" value="Unassembled WGS sequence"/>
</dbReference>
<protein>
    <submittedName>
        <fullName evidence="2">Uncharacterized protein</fullName>
    </submittedName>
</protein>
<dbReference type="AlphaFoldDB" id="A0A561VQS3"/>
<feature type="compositionally biased region" description="Low complexity" evidence="1">
    <location>
        <begin position="388"/>
        <end position="398"/>
    </location>
</feature>
<proteinExistence type="predicted"/>
<feature type="compositionally biased region" description="Basic residues" evidence="1">
    <location>
        <begin position="131"/>
        <end position="141"/>
    </location>
</feature>
<evidence type="ECO:0000313" key="2">
    <source>
        <dbReference type="EMBL" id="TWG13963.1"/>
    </source>
</evidence>
<evidence type="ECO:0000256" key="1">
    <source>
        <dbReference type="SAM" id="MobiDB-lite"/>
    </source>
</evidence>
<feature type="region of interest" description="Disordered" evidence="1">
    <location>
        <begin position="1"/>
        <end position="20"/>
    </location>
</feature>
<sequence>MQGRVADLGGAQEGPAGDVRGGLHLARRDLAASLSGQCAASRTCAGPRRDVWGRARRGGRIAACGLDGPALDGAGARAAASRLTACGSGGPLAGRRTVRCAATAAGGPGRPGSHGLRHRGRPGATSGSRSARGHLAGRRAAGRPALGHRPATPGGGRQLPGGRFPGRCGARSAGRGTRPPGRGTRSPGRGTRSPGRGTRPPGRGTRSGRRCLTPDRATRSRRRRLTPDRATRSRRRGLTAACLAASAPRRRLPGRRLAGDRRVLRRPAAGGHRPAVAHGRGPPAGLLRGAGLRRDDTFRRGGGRRRRLLRPGGLVAGTPAATGGAVRAGRRIRGGICRVCHNKGQPATTRRSVTGESASPPEEPDPRGRHRTVRPSSGTPPPVPRLTPASRPRGAPADGARRAGQRRGPANGLPSRRGQAYGTHPRNVSVCWTITGAGPPGRGQPSW</sequence>
<reference evidence="2 3" key="1">
    <citation type="submission" date="2019-06" db="EMBL/GenBank/DDBJ databases">
        <title>Sequencing the genomes of 1000 actinobacteria strains.</title>
        <authorList>
            <person name="Klenk H.-P."/>
        </authorList>
    </citation>
    <scope>NUCLEOTIDE SEQUENCE [LARGE SCALE GENOMIC DNA]</scope>
    <source>
        <strain evidence="2 3">DSM 43866</strain>
    </source>
</reference>